<comment type="caution">
    <text evidence="1">The sequence shown here is derived from an EMBL/GenBank/DDBJ whole genome shotgun (WGS) entry which is preliminary data.</text>
</comment>
<protein>
    <submittedName>
        <fullName evidence="1">Uncharacterized protein</fullName>
    </submittedName>
</protein>
<proteinExistence type="predicted"/>
<dbReference type="AlphaFoldDB" id="A0A9P5U003"/>
<keyword evidence="2" id="KW-1185">Reference proteome</keyword>
<organism evidence="1 2">
    <name type="scientific">Rhodocollybia butyracea</name>
    <dbReference type="NCBI Taxonomy" id="206335"/>
    <lineage>
        <taxon>Eukaryota</taxon>
        <taxon>Fungi</taxon>
        <taxon>Dikarya</taxon>
        <taxon>Basidiomycota</taxon>
        <taxon>Agaricomycotina</taxon>
        <taxon>Agaricomycetes</taxon>
        <taxon>Agaricomycetidae</taxon>
        <taxon>Agaricales</taxon>
        <taxon>Marasmiineae</taxon>
        <taxon>Omphalotaceae</taxon>
        <taxon>Rhodocollybia</taxon>
    </lineage>
</organism>
<reference evidence="1" key="1">
    <citation type="submission" date="2020-11" db="EMBL/GenBank/DDBJ databases">
        <authorList>
            <consortium name="DOE Joint Genome Institute"/>
            <person name="Ahrendt S."/>
            <person name="Riley R."/>
            <person name="Andreopoulos W."/>
            <person name="Labutti K."/>
            <person name="Pangilinan J."/>
            <person name="Ruiz-Duenas F.J."/>
            <person name="Barrasa J.M."/>
            <person name="Sanchez-Garcia M."/>
            <person name="Camarero S."/>
            <person name="Miyauchi S."/>
            <person name="Serrano A."/>
            <person name="Linde D."/>
            <person name="Babiker R."/>
            <person name="Drula E."/>
            <person name="Ayuso-Fernandez I."/>
            <person name="Pacheco R."/>
            <person name="Padilla G."/>
            <person name="Ferreira P."/>
            <person name="Barriuso J."/>
            <person name="Kellner H."/>
            <person name="Castanera R."/>
            <person name="Alfaro M."/>
            <person name="Ramirez L."/>
            <person name="Pisabarro A.G."/>
            <person name="Kuo A."/>
            <person name="Tritt A."/>
            <person name="Lipzen A."/>
            <person name="He G."/>
            <person name="Yan M."/>
            <person name="Ng V."/>
            <person name="Cullen D."/>
            <person name="Martin F."/>
            <person name="Rosso M.-N."/>
            <person name="Henrissat B."/>
            <person name="Hibbett D."/>
            <person name="Martinez A.T."/>
            <person name="Grigoriev I.V."/>
        </authorList>
    </citation>
    <scope>NUCLEOTIDE SEQUENCE</scope>
    <source>
        <strain evidence="1">AH 40177</strain>
    </source>
</reference>
<evidence type="ECO:0000313" key="1">
    <source>
        <dbReference type="EMBL" id="KAF9062085.1"/>
    </source>
</evidence>
<evidence type="ECO:0000313" key="2">
    <source>
        <dbReference type="Proteomes" id="UP000772434"/>
    </source>
</evidence>
<accession>A0A9P5U003</accession>
<sequence>MKRTPVTVYYQQTIHFTYFVELDAHQNDKLTKLTSTAFCESSHVLTGHISSSSARVTLLLDAISSQSGRQSENDGRGSSQPITPLTPLALPKIGAGLGLGSLGFGFSYLKFSDSASFTLTSSPAVIASPADEATGEATADRTAVISSNGYYHRKTL</sequence>
<dbReference type="EMBL" id="JADNRY010000182">
    <property type="protein sequence ID" value="KAF9062085.1"/>
    <property type="molecule type" value="Genomic_DNA"/>
</dbReference>
<name>A0A9P5U003_9AGAR</name>
<dbReference type="Proteomes" id="UP000772434">
    <property type="component" value="Unassembled WGS sequence"/>
</dbReference>
<gene>
    <name evidence="1" type="ORF">BDP27DRAFT_1369126</name>
</gene>